<dbReference type="PANTHER" id="PTHR45947">
    <property type="entry name" value="SULFOQUINOVOSYL TRANSFERASE SQD2"/>
    <property type="match status" value="1"/>
</dbReference>
<dbReference type="CDD" id="cd03794">
    <property type="entry name" value="GT4_WbuB-like"/>
    <property type="match status" value="1"/>
</dbReference>
<dbReference type="InterPro" id="IPR028098">
    <property type="entry name" value="Glyco_trans_4-like_N"/>
</dbReference>
<dbReference type="PANTHER" id="PTHR45947:SF3">
    <property type="entry name" value="SULFOQUINOVOSYL TRANSFERASE SQD2"/>
    <property type="match status" value="1"/>
</dbReference>
<dbReference type="Pfam" id="PF13692">
    <property type="entry name" value="Glyco_trans_1_4"/>
    <property type="match status" value="1"/>
</dbReference>
<sequence length="411" mass="45233">MNSRKLRLVVLCPHFEPDMAPTGVVMTRIVHELANRGHELHVVTSLPWYRKHQVEQGWSGKLWLVEKTKWGSITRVQPFAGKTKLNLLRRAVGFVLFSAIVGLRSLVAGGLPRRIDGVLAMSPPLTLGLTGWFTKLFRGGKLVFNIQDIFPDAAIETGAISNHRIIKAAKWLERVSYQKSDLVVLLSDDLANNVQRKLDQRFHERVRVIPNFVDTLAITPMSRMTKYRTELDIGEEIVVMYAGNVGFSQSLEMLIAAARELTQLIFVINGEGAARESLKASAHGLVNIRFGDYQDVSRLSEVLATGDIHVVPLKRGLGSVSVPSKTYSVLAAGRPVCAAVDLDTEVPRILAAAMAGVCVEPDDTSAFISAIKTMTQDPKTLSEMGERGRIWVEGHASAGSVAQRYEALYAP</sequence>
<feature type="transmembrane region" description="Helical" evidence="1">
    <location>
        <begin position="91"/>
        <end position="111"/>
    </location>
</feature>
<dbReference type="Gene3D" id="3.40.50.2000">
    <property type="entry name" value="Glycogen Phosphorylase B"/>
    <property type="match status" value="2"/>
</dbReference>
<gene>
    <name evidence="3" type="ORF">UFOPK2292_00284</name>
</gene>
<keyword evidence="1" id="KW-1133">Transmembrane helix</keyword>
<dbReference type="InterPro" id="IPR050194">
    <property type="entry name" value="Glycosyltransferase_grp1"/>
</dbReference>
<evidence type="ECO:0000256" key="1">
    <source>
        <dbReference type="SAM" id="Phobius"/>
    </source>
</evidence>
<keyword evidence="1" id="KW-0472">Membrane</keyword>
<proteinExistence type="predicted"/>
<dbReference type="GO" id="GO:0016758">
    <property type="term" value="F:hexosyltransferase activity"/>
    <property type="evidence" value="ECO:0007669"/>
    <property type="project" value="TreeGrafter"/>
</dbReference>
<evidence type="ECO:0000313" key="3">
    <source>
        <dbReference type="EMBL" id="CAB4661323.1"/>
    </source>
</evidence>
<dbReference type="SUPFAM" id="SSF53756">
    <property type="entry name" value="UDP-Glycosyltransferase/glycogen phosphorylase"/>
    <property type="match status" value="1"/>
</dbReference>
<accession>A0A6J6LKX7</accession>
<name>A0A6J6LKX7_9ZZZZ</name>
<dbReference type="EMBL" id="CAEZWU010000027">
    <property type="protein sequence ID" value="CAB4661323.1"/>
    <property type="molecule type" value="Genomic_DNA"/>
</dbReference>
<dbReference type="Pfam" id="PF13579">
    <property type="entry name" value="Glyco_trans_4_4"/>
    <property type="match status" value="1"/>
</dbReference>
<feature type="domain" description="Glycosyltransferase subfamily 4-like N-terminal" evidence="2">
    <location>
        <begin position="23"/>
        <end position="211"/>
    </location>
</feature>
<evidence type="ECO:0000259" key="2">
    <source>
        <dbReference type="Pfam" id="PF13579"/>
    </source>
</evidence>
<keyword evidence="1" id="KW-0812">Transmembrane</keyword>
<organism evidence="3">
    <name type="scientific">freshwater metagenome</name>
    <dbReference type="NCBI Taxonomy" id="449393"/>
    <lineage>
        <taxon>unclassified sequences</taxon>
        <taxon>metagenomes</taxon>
        <taxon>ecological metagenomes</taxon>
    </lineage>
</organism>
<dbReference type="AlphaFoldDB" id="A0A6J6LKX7"/>
<reference evidence="3" key="1">
    <citation type="submission" date="2020-05" db="EMBL/GenBank/DDBJ databases">
        <authorList>
            <person name="Chiriac C."/>
            <person name="Salcher M."/>
            <person name="Ghai R."/>
            <person name="Kavagutti S V."/>
        </authorList>
    </citation>
    <scope>NUCLEOTIDE SEQUENCE</scope>
</reference>
<protein>
    <submittedName>
        <fullName evidence="3">Unannotated protein</fullName>
    </submittedName>
</protein>